<evidence type="ECO:0000313" key="2">
    <source>
        <dbReference type="EMBL" id="ABQ24466.1"/>
    </source>
</evidence>
<dbReference type="STRING" id="351605.Gura_0250"/>
<dbReference type="Proteomes" id="UP000006695">
    <property type="component" value="Chromosome"/>
</dbReference>
<dbReference type="InterPro" id="IPR053136">
    <property type="entry name" value="UTP_pyrophosphatase-like"/>
</dbReference>
<dbReference type="RefSeq" id="WP_011937194.1">
    <property type="nucleotide sequence ID" value="NC_009483.1"/>
</dbReference>
<dbReference type="EMBL" id="CP000698">
    <property type="protein sequence ID" value="ABQ24466.1"/>
    <property type="molecule type" value="Genomic_DNA"/>
</dbReference>
<dbReference type="KEGG" id="gur:Gura_0250"/>
<dbReference type="Gene3D" id="3.30.2010.10">
    <property type="entry name" value="Metalloproteases ('zincins'), catalytic domain"/>
    <property type="match status" value="1"/>
</dbReference>
<evidence type="ECO:0000259" key="1">
    <source>
        <dbReference type="Pfam" id="PF01863"/>
    </source>
</evidence>
<dbReference type="OrthoDB" id="9000630at2"/>
<reference evidence="2 3" key="1">
    <citation type="submission" date="2007-05" db="EMBL/GenBank/DDBJ databases">
        <title>Complete sequence of Geobacter uraniireducens Rf4.</title>
        <authorList>
            <consortium name="US DOE Joint Genome Institute"/>
            <person name="Copeland A."/>
            <person name="Lucas S."/>
            <person name="Lapidus A."/>
            <person name="Barry K."/>
            <person name="Detter J.C."/>
            <person name="Glavina del Rio T."/>
            <person name="Hammon N."/>
            <person name="Israni S."/>
            <person name="Dalin E."/>
            <person name="Tice H."/>
            <person name="Pitluck S."/>
            <person name="Chertkov O."/>
            <person name="Brettin T."/>
            <person name="Bruce D."/>
            <person name="Han C."/>
            <person name="Schmutz J."/>
            <person name="Larimer F."/>
            <person name="Land M."/>
            <person name="Hauser L."/>
            <person name="Kyrpides N."/>
            <person name="Mikhailova N."/>
            <person name="Shelobolina E."/>
            <person name="Aklujkar M."/>
            <person name="Lovley D."/>
            <person name="Richardson P."/>
        </authorList>
    </citation>
    <scope>NUCLEOTIDE SEQUENCE [LARGE SCALE GENOMIC DNA]</scope>
    <source>
        <strain evidence="2 3">Rf4</strain>
    </source>
</reference>
<dbReference type="InterPro" id="IPR002725">
    <property type="entry name" value="YgjP-like_metallopeptidase"/>
</dbReference>
<dbReference type="PANTHER" id="PTHR30399">
    <property type="entry name" value="UNCHARACTERIZED PROTEIN YGJP"/>
    <property type="match status" value="1"/>
</dbReference>
<name>A5GD84_GEOUR</name>
<protein>
    <recommendedName>
        <fullName evidence="1">YgjP-like metallopeptidase domain-containing protein</fullName>
    </recommendedName>
</protein>
<dbReference type="CDD" id="cd07344">
    <property type="entry name" value="M48_yhfN_like"/>
    <property type="match status" value="1"/>
</dbReference>
<proteinExistence type="predicted"/>
<accession>A5GD84</accession>
<dbReference type="HOGENOM" id="CLU_101303_0_0_7"/>
<keyword evidence="3" id="KW-1185">Reference proteome</keyword>
<dbReference type="Pfam" id="PF01863">
    <property type="entry name" value="YgjP-like"/>
    <property type="match status" value="1"/>
</dbReference>
<feature type="domain" description="YgjP-like metallopeptidase" evidence="1">
    <location>
        <begin position="93"/>
        <end position="148"/>
    </location>
</feature>
<sequence>MHQLKYLAGYSPQITAQVAQLIVENRLGSAIVQRYPKAHDARTDKALYDFTVNIKNEFMRTAQPLSRVLYDGKIHVINNALGIHTFVSRVQGGKLKAKHEIRIASIFRDAPLEFLKMIVVHELAHLKEKEHNKAFYQLCEYMEPAYHQLEFDTRLFLTHVEMAGSPYLQTCK</sequence>
<dbReference type="AlphaFoldDB" id="A5GD84"/>
<gene>
    <name evidence="2" type="ordered locus">Gura_0250</name>
</gene>
<evidence type="ECO:0000313" key="3">
    <source>
        <dbReference type="Proteomes" id="UP000006695"/>
    </source>
</evidence>
<organism evidence="2 3">
    <name type="scientific">Geotalea uraniireducens (strain Rf4)</name>
    <name type="common">Geobacter uraniireducens</name>
    <dbReference type="NCBI Taxonomy" id="351605"/>
    <lineage>
        <taxon>Bacteria</taxon>
        <taxon>Pseudomonadati</taxon>
        <taxon>Thermodesulfobacteriota</taxon>
        <taxon>Desulfuromonadia</taxon>
        <taxon>Geobacterales</taxon>
        <taxon>Geobacteraceae</taxon>
        <taxon>Geotalea</taxon>
    </lineage>
</organism>
<dbReference type="PANTHER" id="PTHR30399:SF1">
    <property type="entry name" value="UTP PYROPHOSPHATASE"/>
    <property type="match status" value="1"/>
</dbReference>